<evidence type="ECO:0000256" key="1">
    <source>
        <dbReference type="SAM" id="MobiDB-lite"/>
    </source>
</evidence>
<feature type="non-terminal residue" evidence="2">
    <location>
        <position position="1"/>
    </location>
</feature>
<dbReference type="Proteomes" id="UP001178461">
    <property type="component" value="Chromosome 3"/>
</dbReference>
<evidence type="ECO:0000313" key="2">
    <source>
        <dbReference type="EMBL" id="CAI5771368.1"/>
    </source>
</evidence>
<proteinExistence type="predicted"/>
<evidence type="ECO:0000313" key="3">
    <source>
        <dbReference type="Proteomes" id="UP001178461"/>
    </source>
</evidence>
<gene>
    <name evidence="2" type="ORF">PODLI_1B007915</name>
</gene>
<keyword evidence="3" id="KW-1185">Reference proteome</keyword>
<feature type="non-terminal residue" evidence="2">
    <location>
        <position position="129"/>
    </location>
</feature>
<protein>
    <submittedName>
        <fullName evidence="2">Uncharacterized protein</fullName>
    </submittedName>
</protein>
<organism evidence="2 3">
    <name type="scientific">Podarcis lilfordi</name>
    <name type="common">Lilford's wall lizard</name>
    <dbReference type="NCBI Taxonomy" id="74358"/>
    <lineage>
        <taxon>Eukaryota</taxon>
        <taxon>Metazoa</taxon>
        <taxon>Chordata</taxon>
        <taxon>Craniata</taxon>
        <taxon>Vertebrata</taxon>
        <taxon>Euteleostomi</taxon>
        <taxon>Lepidosauria</taxon>
        <taxon>Squamata</taxon>
        <taxon>Bifurcata</taxon>
        <taxon>Unidentata</taxon>
        <taxon>Episquamata</taxon>
        <taxon>Laterata</taxon>
        <taxon>Lacertibaenia</taxon>
        <taxon>Lacertidae</taxon>
        <taxon>Podarcis</taxon>
    </lineage>
</organism>
<name>A0AA35P3W7_9SAUR</name>
<dbReference type="EMBL" id="OX395128">
    <property type="protein sequence ID" value="CAI5771368.1"/>
    <property type="molecule type" value="Genomic_DNA"/>
</dbReference>
<accession>A0AA35P3W7</accession>
<feature type="region of interest" description="Disordered" evidence="1">
    <location>
        <begin position="8"/>
        <end position="27"/>
    </location>
</feature>
<reference evidence="2" key="1">
    <citation type="submission" date="2022-12" db="EMBL/GenBank/DDBJ databases">
        <authorList>
            <person name="Alioto T."/>
            <person name="Alioto T."/>
            <person name="Gomez Garrido J."/>
        </authorList>
    </citation>
    <scope>NUCLEOTIDE SEQUENCE</scope>
</reference>
<dbReference type="AlphaFoldDB" id="A0AA35P3W7"/>
<sequence>RHWCFLNEEHKRSSAGPSPPASCSQSSQPDAYQLVFRDSFPGHVATMAKPLLAQQNTWYLFIYLHWCAFKLLVQILQTPSRGQESTSGHLLKILSCITCIRPVAYQQDSMRLLISCAGFTKKPTGCSYD</sequence>